<comment type="caution">
    <text evidence="3">The sequence shown here is derived from an EMBL/GenBank/DDBJ whole genome shotgun (WGS) entry which is preliminary data.</text>
</comment>
<accession>A0A1V8XEJ1</accession>
<keyword evidence="1" id="KW-0812">Transmembrane</keyword>
<evidence type="ECO:0000256" key="1">
    <source>
        <dbReference type="SAM" id="Phobius"/>
    </source>
</evidence>
<reference evidence="2 4" key="1">
    <citation type="submission" date="2015-06" db="EMBL/GenBank/DDBJ databases">
        <title>The Genome Sequence of Enterococcus hirae 88EA1.</title>
        <authorList>
            <consortium name="The Broad Institute Genomics Platform"/>
            <consortium name="The Broad Institute Genome Sequencing Center for Infectious Disease"/>
            <person name="Earl A.M."/>
            <person name="Van Tyne D."/>
            <person name="Lebreton F."/>
            <person name="Saavedra J.T."/>
            <person name="Gilmore M.S."/>
            <person name="Manson McGuire A."/>
            <person name="Clock S."/>
            <person name="Crupain M."/>
            <person name="Rangan U."/>
            <person name="Young S."/>
            <person name="Abouelleil A."/>
            <person name="Cao P."/>
            <person name="Chapman S.B."/>
            <person name="Griggs A."/>
            <person name="Priest M."/>
            <person name="Shea T."/>
            <person name="Wortman J."/>
            <person name="Nusbaum C."/>
            <person name="Birren B."/>
        </authorList>
    </citation>
    <scope>NUCLEOTIDE SEQUENCE [LARGE SCALE GENOMIC DNA]</scope>
    <source>
        <strain evidence="2 4">88EA1</strain>
    </source>
</reference>
<protein>
    <submittedName>
        <fullName evidence="3">Stress response protein</fullName>
    </submittedName>
</protein>
<evidence type="ECO:0000313" key="4">
    <source>
        <dbReference type="Proteomes" id="UP000253498"/>
    </source>
</evidence>
<dbReference type="AlphaFoldDB" id="A0A1V8XEJ1"/>
<name>A0A1V8XEJ1_ENTHR</name>
<dbReference type="Proteomes" id="UP000253498">
    <property type="component" value="Unassembled WGS sequence"/>
</dbReference>
<evidence type="ECO:0000313" key="5">
    <source>
        <dbReference type="Proteomes" id="UP000352698"/>
    </source>
</evidence>
<dbReference type="NCBIfam" id="NF033218">
    <property type="entry name" value="anchor_AmaP"/>
    <property type="match status" value="1"/>
</dbReference>
<sequence>MNKGWKIVGILASLFLLTVLLGIALINAPYMMPEQLERFRFFVITNYYVQQYLFWTAVVFAILVLILLLVVLFYPKSKGTFVLKQKDGKLTLDKKAIEGLVRSQLHEEEFVGSPKVRVRSTKNKINVHVKGDLKRTSSLIGKTGELMRDIEQQVARVLGTEQNIAVAVTYSGFEDYDSNAHKHARVE</sequence>
<reference evidence="3 5" key="2">
    <citation type="submission" date="2019-05" db="EMBL/GenBank/DDBJ databases">
        <authorList>
            <consortium name="Pathogen Informatics"/>
        </authorList>
    </citation>
    <scope>NUCLEOTIDE SEQUENCE [LARGE SCALE GENOMIC DNA]</scope>
    <source>
        <strain evidence="3 5">NCTC12204</strain>
    </source>
</reference>
<evidence type="ECO:0000313" key="2">
    <source>
        <dbReference type="EMBL" id="RBT69168.1"/>
    </source>
</evidence>
<dbReference type="Proteomes" id="UP000352698">
    <property type="component" value="Unassembled WGS sequence"/>
</dbReference>
<dbReference type="GeneID" id="56787465"/>
<organism evidence="3 5">
    <name type="scientific">Enterococcus hirae</name>
    <dbReference type="NCBI Taxonomy" id="1354"/>
    <lineage>
        <taxon>Bacteria</taxon>
        <taxon>Bacillati</taxon>
        <taxon>Bacillota</taxon>
        <taxon>Bacilli</taxon>
        <taxon>Lactobacillales</taxon>
        <taxon>Enterococcaceae</taxon>
        <taxon>Enterococcus</taxon>
    </lineage>
</organism>
<feature type="transmembrane region" description="Helical" evidence="1">
    <location>
        <begin position="7"/>
        <end position="32"/>
    </location>
</feature>
<feature type="transmembrane region" description="Helical" evidence="1">
    <location>
        <begin position="52"/>
        <end position="74"/>
    </location>
</feature>
<dbReference type="RefSeq" id="WP_010737641.1">
    <property type="nucleotide sequence ID" value="NZ_BSWT01000192.1"/>
</dbReference>
<proteinExistence type="predicted"/>
<evidence type="ECO:0000313" key="3">
    <source>
        <dbReference type="EMBL" id="VTQ64365.1"/>
    </source>
</evidence>
<keyword evidence="1" id="KW-1133">Transmembrane helix</keyword>
<dbReference type="STRING" id="1354.A6P53_06630"/>
<dbReference type="EMBL" id="CABEEP010000001">
    <property type="protein sequence ID" value="VTQ64365.1"/>
    <property type="molecule type" value="Genomic_DNA"/>
</dbReference>
<keyword evidence="1" id="KW-0472">Membrane</keyword>
<dbReference type="EMBL" id="LESJ01000004">
    <property type="protein sequence ID" value="RBT69168.1"/>
    <property type="molecule type" value="Genomic_DNA"/>
</dbReference>
<gene>
    <name evidence="3" type="primary">gapA_2</name>
    <name evidence="2" type="ORF">EB03_00837</name>
    <name evidence="3" type="ORF">NCTC12204_01493</name>
</gene>